<accession>A0A135HQS2</accession>
<organism evidence="1 2">
    <name type="scientific">Paramesorhizobium deserti</name>
    <dbReference type="NCBI Taxonomy" id="1494590"/>
    <lineage>
        <taxon>Bacteria</taxon>
        <taxon>Pseudomonadati</taxon>
        <taxon>Pseudomonadota</taxon>
        <taxon>Alphaproteobacteria</taxon>
        <taxon>Hyphomicrobiales</taxon>
        <taxon>Phyllobacteriaceae</taxon>
        <taxon>Paramesorhizobium</taxon>
    </lineage>
</organism>
<dbReference type="AlphaFoldDB" id="A0A135HQS2"/>
<protein>
    <submittedName>
        <fullName evidence="1">Uncharacterized protein</fullName>
    </submittedName>
</protein>
<dbReference type="Proteomes" id="UP000070107">
    <property type="component" value="Unassembled WGS sequence"/>
</dbReference>
<proteinExistence type="predicted"/>
<dbReference type="EMBL" id="LNTU01000038">
    <property type="protein sequence ID" value="KXF75548.1"/>
    <property type="molecule type" value="Genomic_DNA"/>
</dbReference>
<evidence type="ECO:0000313" key="2">
    <source>
        <dbReference type="Proteomes" id="UP000070107"/>
    </source>
</evidence>
<comment type="caution">
    <text evidence="1">The sequence shown here is derived from an EMBL/GenBank/DDBJ whole genome shotgun (WGS) entry which is preliminary data.</text>
</comment>
<name>A0A135HQS2_9HYPH</name>
<keyword evidence="2" id="KW-1185">Reference proteome</keyword>
<gene>
    <name evidence="1" type="ORF">ATN84_20080</name>
</gene>
<sequence length="70" mass="7989">MWERGFKALIDDLKNEYLSSTPPWFAPPAKRGLVAASVCETVALDYFPARARKFFNGRLIACQRHDGIQF</sequence>
<evidence type="ECO:0000313" key="1">
    <source>
        <dbReference type="EMBL" id="KXF75548.1"/>
    </source>
</evidence>
<reference evidence="1 2" key="1">
    <citation type="submission" date="2015-11" db="EMBL/GenBank/DDBJ databases">
        <title>Draft genome sequence of Paramesorhizobium deserti A-3-E, a strain highly resistant to diverse beta-lactam antibiotics.</title>
        <authorList>
            <person name="Lv R."/>
            <person name="Yang X."/>
            <person name="Fang N."/>
            <person name="Guo J."/>
            <person name="Luo X."/>
            <person name="Peng F."/>
            <person name="Yang R."/>
            <person name="Cui Y."/>
            <person name="Fang C."/>
            <person name="Song Y."/>
        </authorList>
    </citation>
    <scope>NUCLEOTIDE SEQUENCE [LARGE SCALE GENOMIC DNA]</scope>
    <source>
        <strain evidence="1 2">A-3-E</strain>
    </source>
</reference>